<evidence type="ECO:0000313" key="6">
    <source>
        <dbReference type="EMBL" id="OCL36816.1"/>
    </source>
</evidence>
<dbReference type="EMBL" id="MBQD01000006">
    <property type="protein sequence ID" value="OCL36816.1"/>
    <property type="molecule type" value="Genomic_DNA"/>
</dbReference>
<dbReference type="Proteomes" id="UP000093501">
    <property type="component" value="Unassembled WGS sequence"/>
</dbReference>
<comment type="caution">
    <text evidence="6">The sequence shown here is derived from an EMBL/GenBank/DDBJ whole genome shotgun (WGS) entry which is preliminary data.</text>
</comment>
<dbReference type="PROSITE" id="PS51257">
    <property type="entry name" value="PROKAR_LIPOPROTEIN"/>
    <property type="match status" value="1"/>
</dbReference>
<dbReference type="GO" id="GO:0009254">
    <property type="term" value="P:peptidoglycan turnover"/>
    <property type="evidence" value="ECO:0007669"/>
    <property type="project" value="TreeGrafter"/>
</dbReference>
<evidence type="ECO:0000256" key="4">
    <source>
        <dbReference type="ARBA" id="ARBA00022801"/>
    </source>
</evidence>
<evidence type="ECO:0000256" key="3">
    <source>
        <dbReference type="ARBA" id="ARBA00012663"/>
    </source>
</evidence>
<dbReference type="InterPro" id="IPR001764">
    <property type="entry name" value="Glyco_hydro_3_N"/>
</dbReference>
<keyword evidence="5" id="KW-0326">Glycosidase</keyword>
<dbReference type="EC" id="3.2.1.52" evidence="3"/>
<protein>
    <recommendedName>
        <fullName evidence="3">beta-N-acetylhexosaminidase</fullName>
        <ecNumber evidence="3">3.2.1.52</ecNumber>
    </recommendedName>
</protein>
<comment type="catalytic activity">
    <reaction evidence="1">
        <text>Hydrolysis of terminal non-reducing N-acetyl-D-hexosamine residues in N-acetyl-beta-D-hexosaminides.</text>
        <dbReference type="EC" id="3.2.1.52"/>
    </reaction>
</comment>
<organism evidence="6 7">
    <name type="scientific">Tessaracoccus lapidicaptus</name>
    <dbReference type="NCBI Taxonomy" id="1427523"/>
    <lineage>
        <taxon>Bacteria</taxon>
        <taxon>Bacillati</taxon>
        <taxon>Actinomycetota</taxon>
        <taxon>Actinomycetes</taxon>
        <taxon>Propionibacteriales</taxon>
        <taxon>Propionibacteriaceae</taxon>
        <taxon>Tessaracoccus</taxon>
    </lineage>
</organism>
<dbReference type="InterPro" id="IPR036962">
    <property type="entry name" value="Glyco_hydro_3_N_sf"/>
</dbReference>
<dbReference type="RefSeq" id="WP_068750194.1">
    <property type="nucleotide sequence ID" value="NZ_LR214441.1"/>
</dbReference>
<sequence length="402" mass="41163">MRRRVLQALAPAVAAVAVVGCAPAPTLPPTVDSGSAPAGAAQATEAQAAAAPSESPAPRQCADVAAELPLSAQVGQLFMVGVSTAGVDETTRRAITQGRVGSVVLLENTRSGAEDIRLLTAELGSLGTADLPLLIAVDQEGGRVQRLRGPGFDDIPTAVDQGAMPGDELREAAETWGEQLRRAGIHYNLAPVADVVPADLVESNAPIGALSRHYGNDAGAVGEQVAEYVSGMDAAGIRTSLKHFPGLGKVDTNTDFGAARDDVTGRDDAGLDVFRAGIDAGADSVMVSSAVFSRIDPDQEAVFSHTVITDLLRDDLGFDGVVIADDLGAARSVAGIPAAERAVRFLDAGGDLAINATPGLMADMIEATAQRAADDEDFAERVAESATRVLRLKAAAGLVDCA</sequence>
<dbReference type="PANTHER" id="PTHR30480:SF13">
    <property type="entry name" value="BETA-HEXOSAMINIDASE"/>
    <property type="match status" value="1"/>
</dbReference>
<dbReference type="AlphaFoldDB" id="A0A1C0AR64"/>
<keyword evidence="7" id="KW-1185">Reference proteome</keyword>
<dbReference type="Pfam" id="PF00933">
    <property type="entry name" value="Glyco_hydro_3"/>
    <property type="match status" value="1"/>
</dbReference>
<name>A0A1C0AR64_9ACTN</name>
<gene>
    <name evidence="6" type="ORF">BCR15_13480</name>
</gene>
<dbReference type="InterPro" id="IPR017853">
    <property type="entry name" value="GH"/>
</dbReference>
<evidence type="ECO:0000256" key="2">
    <source>
        <dbReference type="ARBA" id="ARBA00005336"/>
    </source>
</evidence>
<dbReference type="InterPro" id="IPR050226">
    <property type="entry name" value="NagZ_Beta-hexosaminidase"/>
</dbReference>
<comment type="similarity">
    <text evidence="2">Belongs to the glycosyl hydrolase 3 family.</text>
</comment>
<dbReference type="PANTHER" id="PTHR30480">
    <property type="entry name" value="BETA-HEXOSAMINIDASE-RELATED"/>
    <property type="match status" value="1"/>
</dbReference>
<evidence type="ECO:0000256" key="1">
    <source>
        <dbReference type="ARBA" id="ARBA00001231"/>
    </source>
</evidence>
<evidence type="ECO:0000256" key="5">
    <source>
        <dbReference type="ARBA" id="ARBA00023295"/>
    </source>
</evidence>
<proteinExistence type="inferred from homology"/>
<reference evidence="7" key="1">
    <citation type="submission" date="2016-07" db="EMBL/GenBank/DDBJ databases">
        <authorList>
            <person name="Florea S."/>
            <person name="Webb J.S."/>
            <person name="Jaromczyk J."/>
            <person name="Schardl C.L."/>
        </authorList>
    </citation>
    <scope>NUCLEOTIDE SEQUENCE [LARGE SCALE GENOMIC DNA]</scope>
    <source>
        <strain evidence="7">IPBSL-7</strain>
    </source>
</reference>
<dbReference type="SUPFAM" id="SSF51445">
    <property type="entry name" value="(Trans)glycosidases"/>
    <property type="match status" value="1"/>
</dbReference>
<dbReference type="Gene3D" id="3.20.20.300">
    <property type="entry name" value="Glycoside hydrolase, family 3, N-terminal domain"/>
    <property type="match status" value="1"/>
</dbReference>
<dbReference type="GO" id="GO:0004563">
    <property type="term" value="F:beta-N-acetylhexosaminidase activity"/>
    <property type="evidence" value="ECO:0007669"/>
    <property type="project" value="UniProtKB-EC"/>
</dbReference>
<dbReference type="GO" id="GO:0005975">
    <property type="term" value="P:carbohydrate metabolic process"/>
    <property type="evidence" value="ECO:0007669"/>
    <property type="project" value="InterPro"/>
</dbReference>
<evidence type="ECO:0000313" key="7">
    <source>
        <dbReference type="Proteomes" id="UP000093501"/>
    </source>
</evidence>
<accession>A0A1C0AR64</accession>
<keyword evidence="4" id="KW-0378">Hydrolase</keyword>